<organism evidence="2 3">
    <name type="scientific">Parascaris equorum</name>
    <name type="common">Equine roundworm</name>
    <dbReference type="NCBI Taxonomy" id="6256"/>
    <lineage>
        <taxon>Eukaryota</taxon>
        <taxon>Metazoa</taxon>
        <taxon>Ecdysozoa</taxon>
        <taxon>Nematoda</taxon>
        <taxon>Chromadorea</taxon>
        <taxon>Rhabditida</taxon>
        <taxon>Spirurina</taxon>
        <taxon>Ascaridomorpha</taxon>
        <taxon>Ascaridoidea</taxon>
        <taxon>Ascarididae</taxon>
        <taxon>Parascaris</taxon>
    </lineage>
</organism>
<dbReference type="GO" id="GO:0042802">
    <property type="term" value="F:identical protein binding"/>
    <property type="evidence" value="ECO:0007669"/>
    <property type="project" value="TreeGrafter"/>
</dbReference>
<protein>
    <submittedName>
        <fullName evidence="3">CTP synthase N-terminal domain-containing protein</fullName>
    </submittedName>
</protein>
<dbReference type="PANTHER" id="PTHR11550:SF0">
    <property type="entry name" value="CTP SYNTHASE-RELATED"/>
    <property type="match status" value="1"/>
</dbReference>
<dbReference type="GO" id="GO:0003883">
    <property type="term" value="F:CTP synthase activity"/>
    <property type="evidence" value="ECO:0007669"/>
    <property type="project" value="InterPro"/>
</dbReference>
<dbReference type="GO" id="GO:0006241">
    <property type="term" value="P:CTP biosynthetic process"/>
    <property type="evidence" value="ECO:0007669"/>
    <property type="project" value="TreeGrafter"/>
</dbReference>
<dbReference type="InterPro" id="IPR004468">
    <property type="entry name" value="CTP_synthase"/>
</dbReference>
<feature type="domain" description="CTP synthase N-terminal" evidence="1">
    <location>
        <begin position="28"/>
        <end position="69"/>
    </location>
</feature>
<dbReference type="InterPro" id="IPR017456">
    <property type="entry name" value="CTP_synthase_N"/>
</dbReference>
<dbReference type="Proteomes" id="UP000887564">
    <property type="component" value="Unplaced"/>
</dbReference>
<proteinExistence type="predicted"/>
<dbReference type="AlphaFoldDB" id="A0A914RYH0"/>
<evidence type="ECO:0000259" key="1">
    <source>
        <dbReference type="Pfam" id="PF06418"/>
    </source>
</evidence>
<sequence length="75" mass="8095">MGSPNELATNVPPVKMVLVTGGVISGVGEVFVLDDGGEVDLDLGNYERFLNVRLTRDNNITTGKIYQHVGGICYR</sequence>
<dbReference type="WBParaSite" id="PEQ_0001155001-mRNA-1">
    <property type="protein sequence ID" value="PEQ_0001155001-mRNA-1"/>
    <property type="gene ID" value="PEQ_0001155001"/>
</dbReference>
<keyword evidence="2" id="KW-1185">Reference proteome</keyword>
<dbReference type="Gene3D" id="3.40.50.300">
    <property type="entry name" value="P-loop containing nucleotide triphosphate hydrolases"/>
    <property type="match status" value="1"/>
</dbReference>
<dbReference type="PANTHER" id="PTHR11550">
    <property type="entry name" value="CTP SYNTHASE"/>
    <property type="match status" value="1"/>
</dbReference>
<accession>A0A914RYH0</accession>
<dbReference type="SUPFAM" id="SSF52540">
    <property type="entry name" value="P-loop containing nucleoside triphosphate hydrolases"/>
    <property type="match status" value="1"/>
</dbReference>
<dbReference type="GO" id="GO:0019856">
    <property type="term" value="P:pyrimidine nucleobase biosynthetic process"/>
    <property type="evidence" value="ECO:0007669"/>
    <property type="project" value="TreeGrafter"/>
</dbReference>
<dbReference type="Pfam" id="PF06418">
    <property type="entry name" value="CTP_synth_N"/>
    <property type="match status" value="1"/>
</dbReference>
<reference evidence="3" key="1">
    <citation type="submission" date="2022-11" db="UniProtKB">
        <authorList>
            <consortium name="WormBaseParasite"/>
        </authorList>
    </citation>
    <scope>IDENTIFICATION</scope>
</reference>
<evidence type="ECO:0000313" key="3">
    <source>
        <dbReference type="WBParaSite" id="PEQ_0001155001-mRNA-1"/>
    </source>
</evidence>
<name>A0A914RYH0_PAREQ</name>
<dbReference type="InterPro" id="IPR027417">
    <property type="entry name" value="P-loop_NTPase"/>
</dbReference>
<evidence type="ECO:0000313" key="2">
    <source>
        <dbReference type="Proteomes" id="UP000887564"/>
    </source>
</evidence>